<feature type="region of interest" description="Disordered" evidence="1">
    <location>
        <begin position="256"/>
        <end position="292"/>
    </location>
</feature>
<sequence length="413" mass="42041">MTRLPPAFRTVPRPLTARPDVVAVTRPDAGLVAETRDVPGRVAAAARLLAARLVVLRPAAADRPAVASPDADLSVPRGAAAEAAVPRPDAARVGVDRLAGPVRAAPARAVVDGVPAARPAVPVVVPTEADPVGAAEAADRRPEAARVVLARVELARAEADFALAGPDSPTFPVLDLAAVDLAVLDLAAVDLAAVDSSVAVLPVPVFAVPVFAVPVFAVDVLDAPEPDVAGPDVAEPGVAEPAPVVPALVVPGDVPVEPACDADAPADAGPGREPPSPDDEAPPAGGSEGDREVAEVPAMVLSRVPALLGPAPFLELVLAMKRFLPVKQPAANSEESSDCVDGCTASQLPRRSATAHRNDATTFCRDARGRIAAGWCGRPALRRPRNRSQAARAPRRGSPPGPCPPPAATARTR</sequence>
<feature type="compositionally biased region" description="Low complexity" evidence="1">
    <location>
        <begin position="387"/>
        <end position="396"/>
    </location>
</feature>
<dbReference type="OrthoDB" id="10017929at2"/>
<reference evidence="3" key="1">
    <citation type="submission" date="2015-02" db="EMBL/GenBank/DDBJ databases">
        <title>Draft Genome of Frankia sp. CpI1-S.</title>
        <authorList>
            <person name="Oshone R.T."/>
            <person name="Ngom M."/>
            <person name="Ghodhbane-Gtari F."/>
            <person name="Gtari M."/>
            <person name="Morris K."/>
            <person name="Thomas K."/>
            <person name="Sen A."/>
            <person name="Tisa L.S."/>
        </authorList>
    </citation>
    <scope>NUCLEOTIDE SEQUENCE [LARGE SCALE GENOMIC DNA]</scope>
    <source>
        <strain evidence="3">CpI1-S</strain>
    </source>
</reference>
<comment type="caution">
    <text evidence="2">The sequence shown here is derived from an EMBL/GenBank/DDBJ whole genome shotgun (WGS) entry which is preliminary data.</text>
</comment>
<gene>
    <name evidence="2" type="ORF">FF36_01328</name>
</gene>
<organism evidence="2 3">
    <name type="scientific">Frankia torreyi</name>
    <dbReference type="NCBI Taxonomy" id="1856"/>
    <lineage>
        <taxon>Bacteria</taxon>
        <taxon>Bacillati</taxon>
        <taxon>Actinomycetota</taxon>
        <taxon>Actinomycetes</taxon>
        <taxon>Frankiales</taxon>
        <taxon>Frankiaceae</taxon>
        <taxon>Frankia</taxon>
    </lineage>
</organism>
<feature type="region of interest" description="Disordered" evidence="1">
    <location>
        <begin position="375"/>
        <end position="413"/>
    </location>
</feature>
<name>A0A0D8BJ40_9ACTN</name>
<dbReference type="Proteomes" id="UP000032545">
    <property type="component" value="Unassembled WGS sequence"/>
</dbReference>
<accession>A0A0D8BJ40</accession>
<protein>
    <submittedName>
        <fullName evidence="2">Uncharacterized protein</fullName>
    </submittedName>
</protein>
<feature type="compositionally biased region" description="Pro residues" evidence="1">
    <location>
        <begin position="397"/>
        <end position="407"/>
    </location>
</feature>
<feature type="compositionally biased region" description="Low complexity" evidence="1">
    <location>
        <begin position="256"/>
        <end position="271"/>
    </location>
</feature>
<reference evidence="2 3" key="2">
    <citation type="journal article" date="2016" name="Genome Announc.">
        <title>Permanent Draft Genome Sequences for Two Variants of Frankia sp. Strain CpI1, the First Frankia Strain Isolated from Root Nodules of Comptonia peregrina.</title>
        <authorList>
            <person name="Oshone R."/>
            <person name="Hurst S.G.IV."/>
            <person name="Abebe-Akele F."/>
            <person name="Simpson S."/>
            <person name="Morris K."/>
            <person name="Thomas W.K."/>
            <person name="Tisa L.S."/>
        </authorList>
    </citation>
    <scope>NUCLEOTIDE SEQUENCE [LARGE SCALE GENOMIC DNA]</scope>
    <source>
        <strain evidence="3">CpI1-S</strain>
    </source>
</reference>
<evidence type="ECO:0000313" key="2">
    <source>
        <dbReference type="EMBL" id="KJE24253.1"/>
    </source>
</evidence>
<feature type="region of interest" description="Disordered" evidence="1">
    <location>
        <begin position="329"/>
        <end position="358"/>
    </location>
</feature>
<proteinExistence type="predicted"/>
<dbReference type="AlphaFoldDB" id="A0A0D8BJ40"/>
<evidence type="ECO:0000313" key="3">
    <source>
        <dbReference type="Proteomes" id="UP000032545"/>
    </source>
</evidence>
<dbReference type="RefSeq" id="WP_110431422.1">
    <property type="nucleotide sequence ID" value="NZ_JYFN01000007.1"/>
</dbReference>
<dbReference type="EMBL" id="JYFN01000007">
    <property type="protein sequence ID" value="KJE24253.1"/>
    <property type="molecule type" value="Genomic_DNA"/>
</dbReference>
<keyword evidence="3" id="KW-1185">Reference proteome</keyword>
<evidence type="ECO:0000256" key="1">
    <source>
        <dbReference type="SAM" id="MobiDB-lite"/>
    </source>
</evidence>